<evidence type="ECO:0000313" key="4">
    <source>
        <dbReference type="Proteomes" id="UP000193577"/>
    </source>
</evidence>
<accession>A0AA91PCC9</accession>
<comment type="caution">
    <text evidence="3">The sequence shown here is derived from an EMBL/GenBank/DDBJ whole genome shotgun (WGS) entry which is preliminary data.</text>
</comment>
<dbReference type="Pfam" id="PF01796">
    <property type="entry name" value="OB_ChsH2_C"/>
    <property type="match status" value="1"/>
</dbReference>
<keyword evidence="4" id="KW-1185">Reference proteome</keyword>
<dbReference type="InterPro" id="IPR012340">
    <property type="entry name" value="NA-bd_OB-fold"/>
</dbReference>
<gene>
    <name evidence="3" type="ORF">B8W67_15720</name>
</gene>
<feature type="domain" description="ChsH2 C-terminal OB-fold" evidence="1">
    <location>
        <begin position="46"/>
        <end position="112"/>
    </location>
</feature>
<proteinExistence type="predicted"/>
<dbReference type="EMBL" id="NCXO01000040">
    <property type="protein sequence ID" value="OSC31872.1"/>
    <property type="molecule type" value="Genomic_DNA"/>
</dbReference>
<protein>
    <recommendedName>
        <fullName evidence="5">DNA-binding protein</fullName>
    </recommendedName>
</protein>
<dbReference type="InterPro" id="IPR022002">
    <property type="entry name" value="ChsH2_Znr"/>
</dbReference>
<evidence type="ECO:0000313" key="3">
    <source>
        <dbReference type="EMBL" id="OSC31872.1"/>
    </source>
</evidence>
<reference evidence="3 4" key="1">
    <citation type="submission" date="2017-04" db="EMBL/GenBank/DDBJ databases">
        <title>The new phylogeny of genus Mycobacterium.</title>
        <authorList>
            <person name="Tortoli E."/>
            <person name="Trovato A."/>
            <person name="Cirillo D.M."/>
        </authorList>
    </citation>
    <scope>NUCLEOTIDE SEQUENCE [LARGE SCALE GENOMIC DNA]</scope>
    <source>
        <strain evidence="3 4">KCTC 19819</strain>
    </source>
</reference>
<organism evidence="3 4">
    <name type="scientific">Mycolicibacillus koreensis</name>
    <dbReference type="NCBI Taxonomy" id="1069220"/>
    <lineage>
        <taxon>Bacteria</taxon>
        <taxon>Bacillati</taxon>
        <taxon>Actinomycetota</taxon>
        <taxon>Actinomycetes</taxon>
        <taxon>Mycobacteriales</taxon>
        <taxon>Mycobacteriaceae</taxon>
        <taxon>Mycolicibacillus</taxon>
    </lineage>
</organism>
<dbReference type="InterPro" id="IPR052513">
    <property type="entry name" value="Thioester_dehydratase-like"/>
</dbReference>
<dbReference type="PANTHER" id="PTHR34075">
    <property type="entry name" value="BLR3430 PROTEIN"/>
    <property type="match status" value="1"/>
</dbReference>
<evidence type="ECO:0000259" key="2">
    <source>
        <dbReference type="Pfam" id="PF12172"/>
    </source>
</evidence>
<dbReference type="Pfam" id="PF12172">
    <property type="entry name" value="zf-ChsH2"/>
    <property type="match status" value="1"/>
</dbReference>
<dbReference type="InterPro" id="IPR002878">
    <property type="entry name" value="ChsH2_C"/>
</dbReference>
<dbReference type="Gene3D" id="6.10.30.10">
    <property type="match status" value="1"/>
</dbReference>
<feature type="domain" description="ChsH2 rubredoxin-like zinc ribbon" evidence="2">
    <location>
        <begin position="14"/>
        <end position="41"/>
    </location>
</feature>
<dbReference type="AlphaFoldDB" id="A0AA91PCC9"/>
<evidence type="ECO:0000259" key="1">
    <source>
        <dbReference type="Pfam" id="PF01796"/>
    </source>
</evidence>
<dbReference type="Proteomes" id="UP000193577">
    <property type="component" value="Unassembled WGS sequence"/>
</dbReference>
<sequence>MDPTSMQITADGVRLIGGRCTDCDDSHFPAQNACPRCGGEAITTYPLADRGTLWSWTVQHYPPPSPPYRPHAGDFEPFGLGYVELADQVIVESVLTVADPTALRIGMPMRLTSVDLPGPDGPAAVFAFVPDEQEVRR</sequence>
<name>A0AA91PCC9_9MYCO</name>
<dbReference type="SUPFAM" id="SSF50249">
    <property type="entry name" value="Nucleic acid-binding proteins"/>
    <property type="match status" value="1"/>
</dbReference>
<dbReference type="PANTHER" id="PTHR34075:SF5">
    <property type="entry name" value="BLR3430 PROTEIN"/>
    <property type="match status" value="1"/>
</dbReference>
<evidence type="ECO:0008006" key="5">
    <source>
        <dbReference type="Google" id="ProtNLM"/>
    </source>
</evidence>